<proteinExistence type="predicted"/>
<protein>
    <submittedName>
        <fullName evidence="1">Uncharacterized protein</fullName>
    </submittedName>
</protein>
<comment type="caution">
    <text evidence="1">The sequence shown here is derived from an EMBL/GenBank/DDBJ whole genome shotgun (WGS) entry which is preliminary data.</text>
</comment>
<reference evidence="1 2" key="1">
    <citation type="journal article" date="2024" name="J Genomics">
        <title>Draft genome sequencing and assembly of Favolaschia claudopus CIRM-BRFM 2984 isolated from oak limbs.</title>
        <authorList>
            <person name="Navarro D."/>
            <person name="Drula E."/>
            <person name="Chaduli D."/>
            <person name="Cazenave R."/>
            <person name="Ahrendt S."/>
            <person name="Wang J."/>
            <person name="Lipzen A."/>
            <person name="Daum C."/>
            <person name="Barry K."/>
            <person name="Grigoriev I.V."/>
            <person name="Favel A."/>
            <person name="Rosso M.N."/>
            <person name="Martin F."/>
        </authorList>
    </citation>
    <scope>NUCLEOTIDE SEQUENCE [LARGE SCALE GENOMIC DNA]</scope>
    <source>
        <strain evidence="1 2">CIRM-BRFM 2984</strain>
    </source>
</reference>
<evidence type="ECO:0000313" key="2">
    <source>
        <dbReference type="Proteomes" id="UP001362999"/>
    </source>
</evidence>
<evidence type="ECO:0000313" key="1">
    <source>
        <dbReference type="EMBL" id="KAK7046406.1"/>
    </source>
</evidence>
<sequence>MIHQFNRLKVSPSNYFQKCATGYGCVTSIDSVDISKKDHLDNIRADFSASPLNRNPLPEPEIWQWLMQMQSVRIALDSDVGGDMRKKGYIITAHPRTTWERTESCDNEFCERLKRMMIEESLIAIAGPSLARTNAGAKGF</sequence>
<dbReference type="EMBL" id="JAWWNJ010000010">
    <property type="protein sequence ID" value="KAK7046406.1"/>
    <property type="molecule type" value="Genomic_DNA"/>
</dbReference>
<gene>
    <name evidence="1" type="ORF">R3P38DRAFT_3257768</name>
</gene>
<accession>A0AAW0D4L2</accession>
<dbReference type="AlphaFoldDB" id="A0AAW0D4L2"/>
<dbReference type="Proteomes" id="UP001362999">
    <property type="component" value="Unassembled WGS sequence"/>
</dbReference>
<name>A0AAW0D4L2_9AGAR</name>
<organism evidence="1 2">
    <name type="scientific">Favolaschia claudopus</name>
    <dbReference type="NCBI Taxonomy" id="2862362"/>
    <lineage>
        <taxon>Eukaryota</taxon>
        <taxon>Fungi</taxon>
        <taxon>Dikarya</taxon>
        <taxon>Basidiomycota</taxon>
        <taxon>Agaricomycotina</taxon>
        <taxon>Agaricomycetes</taxon>
        <taxon>Agaricomycetidae</taxon>
        <taxon>Agaricales</taxon>
        <taxon>Marasmiineae</taxon>
        <taxon>Mycenaceae</taxon>
        <taxon>Favolaschia</taxon>
    </lineage>
</organism>
<keyword evidence="2" id="KW-1185">Reference proteome</keyword>